<dbReference type="Pfam" id="PF07819">
    <property type="entry name" value="PGAP1"/>
    <property type="match status" value="1"/>
</dbReference>
<evidence type="ECO:0000313" key="2">
    <source>
        <dbReference type="EMBL" id="GAA0859306.1"/>
    </source>
</evidence>
<accession>A0ABP3X3X7</accession>
<gene>
    <name evidence="2" type="ORF">GCM10009114_32280</name>
</gene>
<reference evidence="3" key="1">
    <citation type="journal article" date="2019" name="Int. J. Syst. Evol. Microbiol.">
        <title>The Global Catalogue of Microorganisms (GCM) 10K type strain sequencing project: providing services to taxonomists for standard genome sequencing and annotation.</title>
        <authorList>
            <consortium name="The Broad Institute Genomics Platform"/>
            <consortium name="The Broad Institute Genome Sequencing Center for Infectious Disease"/>
            <person name="Wu L."/>
            <person name="Ma J."/>
        </authorList>
    </citation>
    <scope>NUCLEOTIDE SEQUENCE [LARGE SCALE GENOMIC DNA]</scope>
    <source>
        <strain evidence="3">JCM 15896</strain>
    </source>
</reference>
<dbReference type="PANTHER" id="PTHR37946:SF1">
    <property type="entry name" value="SLL1969 PROTEIN"/>
    <property type="match status" value="1"/>
</dbReference>
<name>A0ABP3X3X7_9ALTE</name>
<feature type="domain" description="GPI inositol-deacylase PGAP1-like alpha/beta" evidence="1">
    <location>
        <begin position="125"/>
        <end position="294"/>
    </location>
</feature>
<comment type="caution">
    <text evidence="2">The sequence shown here is derived from an EMBL/GenBank/DDBJ whole genome shotgun (WGS) entry which is preliminary data.</text>
</comment>
<dbReference type="InterPro" id="IPR012908">
    <property type="entry name" value="PGAP1-ab_dom-like"/>
</dbReference>
<dbReference type="PANTHER" id="PTHR37946">
    <property type="entry name" value="SLL1969 PROTEIN"/>
    <property type="match status" value="1"/>
</dbReference>
<organism evidence="2 3">
    <name type="scientific">Aliiglaciecola litoralis</name>
    <dbReference type="NCBI Taxonomy" id="582857"/>
    <lineage>
        <taxon>Bacteria</taxon>
        <taxon>Pseudomonadati</taxon>
        <taxon>Pseudomonadota</taxon>
        <taxon>Gammaproteobacteria</taxon>
        <taxon>Alteromonadales</taxon>
        <taxon>Alteromonadaceae</taxon>
        <taxon>Aliiglaciecola</taxon>
    </lineage>
</organism>
<dbReference type="Gene3D" id="3.40.50.1820">
    <property type="entry name" value="alpha/beta hydrolase"/>
    <property type="match status" value="1"/>
</dbReference>
<protein>
    <submittedName>
        <fullName evidence="2">Permease</fullName>
    </submittedName>
</protein>
<evidence type="ECO:0000313" key="3">
    <source>
        <dbReference type="Proteomes" id="UP001500359"/>
    </source>
</evidence>
<keyword evidence="3" id="KW-1185">Reference proteome</keyword>
<evidence type="ECO:0000259" key="1">
    <source>
        <dbReference type="Pfam" id="PF07819"/>
    </source>
</evidence>
<dbReference type="EMBL" id="BAAAFD010000011">
    <property type="protein sequence ID" value="GAA0859306.1"/>
    <property type="molecule type" value="Genomic_DNA"/>
</dbReference>
<proteinExistence type="predicted"/>
<dbReference type="SUPFAM" id="SSF53474">
    <property type="entry name" value="alpha/beta-Hydrolases"/>
    <property type="match status" value="1"/>
</dbReference>
<sequence length="395" mass="43842">MIVEAIVNMTNIVESMHHRLSPISKRTESPQTERARGLAGLVYKSIRSLTELVGKSLDAPLGIMSELLSQNSTFSSKDRLLSALNGVLGDHLVKRNSSLAIPMALRKQGIQLAPNRLAKSLQQSNGKLVIMIHGLCMNDLQWKQKEHDHGKALETDLGYTAVYLHYNTGLHISENGKLFAHMLEQLISDMDLANIGLPLDISIVAHSMGGLVTRSALQQANIIGHQWPDRMKNIVFLGTPHHGAPLEKAGNWMDLLLGVHAYTSPLKGLLRIRSAGITDLRHGNLIESDWHQRSRFDFSKDKRTPVALPENVNFYTVATTASAKTNNINEQLVGDGLVPIDSALGKHQTKAFTLDFAKSHQWIGRDINHMQLLSNPEVYTVIKNWLVKNSYSSNE</sequence>
<dbReference type="InterPro" id="IPR029058">
    <property type="entry name" value="AB_hydrolase_fold"/>
</dbReference>
<dbReference type="Proteomes" id="UP001500359">
    <property type="component" value="Unassembled WGS sequence"/>
</dbReference>